<keyword evidence="7" id="KW-0812">Transmembrane</keyword>
<evidence type="ECO:0000256" key="5">
    <source>
        <dbReference type="ARBA" id="ARBA00023098"/>
    </source>
</evidence>
<dbReference type="VEuPathDB" id="FungiDB:SDRG_16089"/>
<dbReference type="RefSeq" id="XP_008620507.1">
    <property type="nucleotide sequence ID" value="XM_008622285.1"/>
</dbReference>
<evidence type="ECO:0000256" key="3">
    <source>
        <dbReference type="ARBA" id="ARBA00022729"/>
    </source>
</evidence>
<dbReference type="PANTHER" id="PTHR34043">
    <property type="entry name" value="ALPHA/BETA-HYDROLASES SUPERFAMILY PROTEIN"/>
    <property type="match status" value="1"/>
</dbReference>
<evidence type="ECO:0000256" key="1">
    <source>
        <dbReference type="ARBA" id="ARBA00004613"/>
    </source>
</evidence>
<dbReference type="SUPFAM" id="SSF49870">
    <property type="entry name" value="Osmotin, thaumatin-like protein"/>
    <property type="match status" value="1"/>
</dbReference>
<proteinExistence type="predicted"/>
<dbReference type="GO" id="GO:0006629">
    <property type="term" value="P:lipid metabolic process"/>
    <property type="evidence" value="ECO:0007669"/>
    <property type="project" value="UniProtKB-KW"/>
</dbReference>
<evidence type="ECO:0000256" key="7">
    <source>
        <dbReference type="SAM" id="Phobius"/>
    </source>
</evidence>
<dbReference type="GO" id="GO:0005576">
    <property type="term" value="C:extracellular region"/>
    <property type="evidence" value="ECO:0007669"/>
    <property type="project" value="UniProtKB-SubCell"/>
</dbReference>
<dbReference type="GeneID" id="19956816"/>
<dbReference type="PANTHER" id="PTHR34043:SF3">
    <property type="entry name" value="ALPHA_BETA-HYDROLASES SUPERFAMILY PROTEIN"/>
    <property type="match status" value="1"/>
</dbReference>
<feature type="domain" description="Lipase-like C-terminal" evidence="8">
    <location>
        <begin position="5"/>
        <end position="308"/>
    </location>
</feature>
<reference evidence="9 10" key="1">
    <citation type="submission" date="2012-04" db="EMBL/GenBank/DDBJ databases">
        <title>The Genome Sequence of Saprolegnia declina VS20.</title>
        <authorList>
            <consortium name="The Broad Institute Genome Sequencing Platform"/>
            <person name="Russ C."/>
            <person name="Nusbaum C."/>
            <person name="Tyler B."/>
            <person name="van West P."/>
            <person name="Dieguez-Uribeondo J."/>
            <person name="de Bruijn I."/>
            <person name="Tripathy S."/>
            <person name="Jiang R."/>
            <person name="Young S.K."/>
            <person name="Zeng Q."/>
            <person name="Gargeya S."/>
            <person name="Fitzgerald M."/>
            <person name="Haas B."/>
            <person name="Abouelleil A."/>
            <person name="Alvarado L."/>
            <person name="Arachchi H.M."/>
            <person name="Berlin A."/>
            <person name="Chapman S.B."/>
            <person name="Goldberg J."/>
            <person name="Griggs A."/>
            <person name="Gujja S."/>
            <person name="Hansen M."/>
            <person name="Howarth C."/>
            <person name="Imamovic A."/>
            <person name="Larimer J."/>
            <person name="McCowen C."/>
            <person name="Montmayeur A."/>
            <person name="Murphy C."/>
            <person name="Neiman D."/>
            <person name="Pearson M."/>
            <person name="Priest M."/>
            <person name="Roberts A."/>
            <person name="Saif S."/>
            <person name="Shea T."/>
            <person name="Sisk P."/>
            <person name="Sykes S."/>
            <person name="Wortman J."/>
            <person name="Nusbaum C."/>
            <person name="Birren B."/>
        </authorList>
    </citation>
    <scope>NUCLEOTIDE SEQUENCE [LARGE SCALE GENOMIC DNA]</scope>
    <source>
        <strain evidence="9 10">VS20</strain>
    </source>
</reference>
<evidence type="ECO:0000313" key="10">
    <source>
        <dbReference type="Proteomes" id="UP000030762"/>
    </source>
</evidence>
<keyword evidence="4" id="KW-0378">Hydrolase</keyword>
<dbReference type="OrthoDB" id="206848at2759"/>
<dbReference type="InterPro" id="IPR037176">
    <property type="entry name" value="Osmotin/thaumatin-like_sf"/>
</dbReference>
<evidence type="ECO:0000259" key="8">
    <source>
        <dbReference type="Pfam" id="PF24708"/>
    </source>
</evidence>
<dbReference type="SUPFAM" id="SSF53474">
    <property type="entry name" value="alpha/beta-Hydrolases"/>
    <property type="match status" value="1"/>
</dbReference>
<evidence type="ECO:0000256" key="4">
    <source>
        <dbReference type="ARBA" id="ARBA00022801"/>
    </source>
</evidence>
<keyword evidence="2" id="KW-0964">Secreted</keyword>
<feature type="compositionally biased region" description="Low complexity" evidence="6">
    <location>
        <begin position="471"/>
        <end position="529"/>
    </location>
</feature>
<comment type="subcellular location">
    <subcellularLocation>
        <location evidence="1">Secreted</location>
    </subcellularLocation>
</comment>
<dbReference type="InterPro" id="IPR056304">
    <property type="entry name" value="Lip-like_C"/>
</dbReference>
<dbReference type="Proteomes" id="UP000030762">
    <property type="component" value="Unassembled WGS sequence"/>
</dbReference>
<protein>
    <recommendedName>
        <fullName evidence="8">Lipase-like C-terminal domain-containing protein</fullName>
    </recommendedName>
</protein>
<dbReference type="eggNOG" id="ENOG502QPNZ">
    <property type="taxonomic scope" value="Eukaryota"/>
</dbReference>
<evidence type="ECO:0000256" key="2">
    <source>
        <dbReference type="ARBA" id="ARBA00022525"/>
    </source>
</evidence>
<keyword evidence="3" id="KW-0732">Signal</keyword>
<keyword evidence="7" id="KW-1133">Transmembrane helix</keyword>
<dbReference type="GO" id="GO:0016787">
    <property type="term" value="F:hydrolase activity"/>
    <property type="evidence" value="ECO:0007669"/>
    <property type="project" value="UniProtKB-KW"/>
</dbReference>
<organism evidence="9 10">
    <name type="scientific">Saprolegnia diclina (strain VS20)</name>
    <dbReference type="NCBI Taxonomy" id="1156394"/>
    <lineage>
        <taxon>Eukaryota</taxon>
        <taxon>Sar</taxon>
        <taxon>Stramenopiles</taxon>
        <taxon>Oomycota</taxon>
        <taxon>Saprolegniomycetes</taxon>
        <taxon>Saprolegniales</taxon>
        <taxon>Saprolegniaceae</taxon>
        <taxon>Saprolegnia</taxon>
    </lineage>
</organism>
<evidence type="ECO:0000256" key="6">
    <source>
        <dbReference type="SAM" id="MobiDB-lite"/>
    </source>
</evidence>
<dbReference type="Gene3D" id="3.40.50.1820">
    <property type="entry name" value="alpha/beta hydrolase"/>
    <property type="match status" value="1"/>
</dbReference>
<feature type="transmembrane region" description="Helical" evidence="7">
    <location>
        <begin position="411"/>
        <end position="430"/>
    </location>
</feature>
<keyword evidence="7" id="KW-0472">Membrane</keyword>
<dbReference type="STRING" id="1156394.T0PYD5"/>
<dbReference type="InterPro" id="IPR029058">
    <property type="entry name" value="AB_hydrolase_fold"/>
</dbReference>
<evidence type="ECO:0000313" key="9">
    <source>
        <dbReference type="EMBL" id="EQC26070.1"/>
    </source>
</evidence>
<dbReference type="Pfam" id="PF24708">
    <property type="entry name" value="Lip_C"/>
    <property type="match status" value="1"/>
</dbReference>
<feature type="region of interest" description="Disordered" evidence="6">
    <location>
        <begin position="461"/>
        <end position="530"/>
    </location>
</feature>
<gene>
    <name evidence="9" type="ORF">SDRG_16089</name>
</gene>
<name>T0PYD5_SAPDV</name>
<dbReference type="InParanoid" id="T0PYD5"/>
<accession>T0PYD5</accession>
<sequence>MPATKHPVVFIHGAMGWGKTSPLFNSLPSYWPKGALDELNPNHIIVDVGKVSSDHDRACEAFYQLFGGTVDYGEAHAAACGHLRFGATHSKAMALHPNWSEHNPVHLVGHSLGATTAIELYQLLCKDAFHVGSNHKWVKGIVSICGPLTGSTLGNLLGGDVEKGLSYCSAGYVVGTSLTVLWKCQEFYAPWLKSVYDLGMPQWTPHPSWSWVFSRANDMYTSRDLAFYDILPAARLRKNEMLIDMDKVHLLSIATKATNSGHSLSALSYLLHAFTRGLDADALYDGFESDHWAHNDGIVNTVSMRYPRSDSDDSDDSGSVTDLEACQGMVRGKCPHRCTRRRVTTAMSTRHATAPHFAFFKCRDICMRETTTSEIVLWRVSEEFASPVMVVDPKHSNQFENRLKQTRRKRVLVLLFGVVVVVGAAIAIVLSSSSPVEANQKASFTPWPSTTATNETSVLVPIGTDAPTPVPTSVSTPEPTTSTPAPANTTLSPSPTESATVTAEPTPVATPAPTQAAAPTPAPTEVPVTSSNQASLRFVNRCEKDIEIVYSLCFEHVACVETSQWLSRSVTWDVYGHQYQSSTFRVGWSPEATLFESSRGGGKVWYDISAIPPGCGNGMSWEACSKGGRVKGYNVAIGVAPQRLAPEAGYNCPPLLCATERCADAYLFPKDDYHTKSCHQDEALVVSFCASS</sequence>
<dbReference type="AlphaFoldDB" id="T0PYD5"/>
<keyword evidence="5" id="KW-0443">Lipid metabolism</keyword>
<dbReference type="EMBL" id="JH767243">
    <property type="protein sequence ID" value="EQC26070.1"/>
    <property type="molecule type" value="Genomic_DNA"/>
</dbReference>
<keyword evidence="10" id="KW-1185">Reference proteome</keyword>